<dbReference type="EMBL" id="PEBD01000008">
    <property type="protein sequence ID" value="PHV66807.1"/>
    <property type="molecule type" value="Genomic_DNA"/>
</dbReference>
<keyword evidence="2" id="KW-0812">Transmembrane</keyword>
<accession>A0A2G3PLV2</accession>
<dbReference type="RefSeq" id="WP_099382822.1">
    <property type="nucleotide sequence ID" value="NZ_PEBD01000008.1"/>
</dbReference>
<keyword evidence="2" id="KW-1133">Transmembrane helix</keyword>
<evidence type="ECO:0000256" key="2">
    <source>
        <dbReference type="SAM" id="Phobius"/>
    </source>
</evidence>
<feature type="transmembrane region" description="Helical" evidence="2">
    <location>
        <begin position="59"/>
        <end position="81"/>
    </location>
</feature>
<feature type="compositionally biased region" description="Polar residues" evidence="1">
    <location>
        <begin position="1"/>
        <end position="16"/>
    </location>
</feature>
<sequence length="84" mass="8385">MTQHSGPVHNETNPEPANTPGLEAGGGVAPGSTPPDAPQTSGLSDSEPRTSNRFPPTGIAMIIGLVILVLLFAAAAVAIIAQMG</sequence>
<evidence type="ECO:0000313" key="3">
    <source>
        <dbReference type="EMBL" id="PHV66807.1"/>
    </source>
</evidence>
<dbReference type="InterPro" id="IPR045512">
    <property type="entry name" value="DUF6480"/>
</dbReference>
<evidence type="ECO:0000313" key="4">
    <source>
        <dbReference type="Proteomes" id="UP000225108"/>
    </source>
</evidence>
<dbReference type="AlphaFoldDB" id="A0A2G3PLV2"/>
<feature type="region of interest" description="Disordered" evidence="1">
    <location>
        <begin position="1"/>
        <end position="55"/>
    </location>
</feature>
<gene>
    <name evidence="3" type="ORF">CSW57_11120</name>
</gene>
<organism evidence="3 4">
    <name type="scientific">Williamsia marianensis</name>
    <dbReference type="NCBI Taxonomy" id="85044"/>
    <lineage>
        <taxon>Bacteria</taxon>
        <taxon>Bacillati</taxon>
        <taxon>Actinomycetota</taxon>
        <taxon>Actinomycetes</taxon>
        <taxon>Mycobacteriales</taxon>
        <taxon>Nocardiaceae</taxon>
        <taxon>Williamsia</taxon>
    </lineage>
</organism>
<comment type="caution">
    <text evidence="3">The sequence shown here is derived from an EMBL/GenBank/DDBJ whole genome shotgun (WGS) entry which is preliminary data.</text>
</comment>
<keyword evidence="2" id="KW-0472">Membrane</keyword>
<dbReference type="Proteomes" id="UP000225108">
    <property type="component" value="Unassembled WGS sequence"/>
</dbReference>
<reference evidence="3 4" key="1">
    <citation type="submission" date="2017-10" db="EMBL/GenBank/DDBJ databases">
        <title>The draft genome sequence of Williamsia sp. BULT 1.1 isolated from the semi-arid grassland soils from South Africa.</title>
        <authorList>
            <person name="Kabwe M.H."/>
            <person name="Govender N."/>
            <person name="Mutseka Lunga P."/>
            <person name="Vikram S."/>
            <person name="Makhalanyane T.P."/>
        </authorList>
    </citation>
    <scope>NUCLEOTIDE SEQUENCE [LARGE SCALE GENOMIC DNA]</scope>
    <source>
        <strain evidence="3 4">BULT 1.1</strain>
    </source>
</reference>
<protein>
    <submittedName>
        <fullName evidence="3">Uncharacterized protein</fullName>
    </submittedName>
</protein>
<dbReference type="Pfam" id="PF20088">
    <property type="entry name" value="DUF6480"/>
    <property type="match status" value="1"/>
</dbReference>
<evidence type="ECO:0000256" key="1">
    <source>
        <dbReference type="SAM" id="MobiDB-lite"/>
    </source>
</evidence>
<proteinExistence type="predicted"/>
<name>A0A2G3PLV2_WILMA</name>
<feature type="compositionally biased region" description="Polar residues" evidence="1">
    <location>
        <begin position="38"/>
        <end position="54"/>
    </location>
</feature>